<evidence type="ECO:0000313" key="3">
    <source>
        <dbReference type="EMBL" id="GFH59257.1"/>
    </source>
</evidence>
<evidence type="ECO:0000256" key="2">
    <source>
        <dbReference type="SAM" id="MobiDB-lite"/>
    </source>
</evidence>
<keyword evidence="1" id="KW-0175">Coiled coil</keyword>
<proteinExistence type="predicted"/>
<feature type="region of interest" description="Disordered" evidence="2">
    <location>
        <begin position="103"/>
        <end position="132"/>
    </location>
</feature>
<sequence length="393" mass="44692">MKTNTSQINTESTLTSLNEREHNRAFFKRLINISRLPPSKRAAFVYRHETSSIAVRSNPAKGSLKSVGSDQNNQGEENVSHLQKKIRALQVEFQQYEELKKRHHQNQASFTNGQTPLQNGQVDDNRNMSDNTDRVSDLLTRHQAGSDTNILGLNPLSLRQMQQNAYFTDVNIQSNKLVSDQDAKVSEDITSKRRSNDNQEDQKKRSRISDGKKANTDVDFASNVKNSILKHSFVAKNPEKDLISYVKAISPGSTESLFILSENDIISAVEDISQSMLSSVQASSDKKQDEPKPSLSKDAKIDETYLSKSMEDSYQATGENDKIERILAEHKLHMEHLKSEHEKREQELQNEIQNMKVLHSRKIENCLLAGTEGLKVVRKKVTEDLLRMNEKWT</sequence>
<accession>A0AAD3D898</accession>
<evidence type="ECO:0000256" key="1">
    <source>
        <dbReference type="SAM" id="Coils"/>
    </source>
</evidence>
<dbReference type="AlphaFoldDB" id="A0AAD3D898"/>
<dbReference type="EMBL" id="BLLK01000062">
    <property type="protein sequence ID" value="GFH59257.1"/>
    <property type="molecule type" value="Genomic_DNA"/>
</dbReference>
<organism evidence="3 4">
    <name type="scientific">Chaetoceros tenuissimus</name>
    <dbReference type="NCBI Taxonomy" id="426638"/>
    <lineage>
        <taxon>Eukaryota</taxon>
        <taxon>Sar</taxon>
        <taxon>Stramenopiles</taxon>
        <taxon>Ochrophyta</taxon>
        <taxon>Bacillariophyta</taxon>
        <taxon>Coscinodiscophyceae</taxon>
        <taxon>Chaetocerotophycidae</taxon>
        <taxon>Chaetocerotales</taxon>
        <taxon>Chaetocerotaceae</taxon>
        <taxon>Chaetoceros</taxon>
    </lineage>
</organism>
<feature type="compositionally biased region" description="Polar residues" evidence="2">
    <location>
        <begin position="66"/>
        <end position="79"/>
    </location>
</feature>
<keyword evidence="4" id="KW-1185">Reference proteome</keyword>
<dbReference type="Proteomes" id="UP001054902">
    <property type="component" value="Unassembled WGS sequence"/>
</dbReference>
<comment type="caution">
    <text evidence="3">The sequence shown here is derived from an EMBL/GenBank/DDBJ whole genome shotgun (WGS) entry which is preliminary data.</text>
</comment>
<feature type="compositionally biased region" description="Basic and acidic residues" evidence="2">
    <location>
        <begin position="123"/>
        <end position="132"/>
    </location>
</feature>
<feature type="coiled-coil region" evidence="1">
    <location>
        <begin position="320"/>
        <end position="358"/>
    </location>
</feature>
<feature type="region of interest" description="Disordered" evidence="2">
    <location>
        <begin position="280"/>
        <end position="302"/>
    </location>
</feature>
<protein>
    <submittedName>
        <fullName evidence="3">Uncharacterized protein</fullName>
    </submittedName>
</protein>
<feature type="region of interest" description="Disordered" evidence="2">
    <location>
        <begin position="179"/>
        <end position="214"/>
    </location>
</feature>
<feature type="region of interest" description="Disordered" evidence="2">
    <location>
        <begin position="57"/>
        <end position="79"/>
    </location>
</feature>
<feature type="compositionally biased region" description="Polar residues" evidence="2">
    <location>
        <begin position="106"/>
        <end position="122"/>
    </location>
</feature>
<gene>
    <name evidence="3" type="ORF">CTEN210_15733</name>
</gene>
<reference evidence="3 4" key="1">
    <citation type="journal article" date="2021" name="Sci. Rep.">
        <title>The genome of the diatom Chaetoceros tenuissimus carries an ancient integrated fragment of an extant virus.</title>
        <authorList>
            <person name="Hongo Y."/>
            <person name="Kimura K."/>
            <person name="Takaki Y."/>
            <person name="Yoshida Y."/>
            <person name="Baba S."/>
            <person name="Kobayashi G."/>
            <person name="Nagasaki K."/>
            <person name="Hano T."/>
            <person name="Tomaru Y."/>
        </authorList>
    </citation>
    <scope>NUCLEOTIDE SEQUENCE [LARGE SCALE GENOMIC DNA]</scope>
    <source>
        <strain evidence="3 4">NIES-3715</strain>
    </source>
</reference>
<evidence type="ECO:0000313" key="4">
    <source>
        <dbReference type="Proteomes" id="UP001054902"/>
    </source>
</evidence>
<feature type="compositionally biased region" description="Basic and acidic residues" evidence="2">
    <location>
        <begin position="284"/>
        <end position="302"/>
    </location>
</feature>
<name>A0AAD3D898_9STRA</name>